<gene>
    <name evidence="2" type="ORF">PGUG_02297</name>
</gene>
<dbReference type="RefSeq" id="XP_001484568.2">
    <property type="nucleotide sequence ID" value="XM_001484518.1"/>
</dbReference>
<dbReference type="VEuPathDB" id="FungiDB:PGUG_02297"/>
<dbReference type="EMBL" id="CH408157">
    <property type="protein sequence ID" value="EDK38199.2"/>
    <property type="molecule type" value="Genomic_DNA"/>
</dbReference>
<protein>
    <submittedName>
        <fullName evidence="2">Uncharacterized protein</fullName>
    </submittedName>
</protein>
<dbReference type="HOGENOM" id="CLU_987349_0_0_1"/>
<accession>A5DG96</accession>
<sequence>MTQFQDYSNDKLIEKMRDNSKISNKNLNDDLNASNEKSIESLFENLSVKDNQSDIDAKMIYRVGDLVIDIKPPNYSQAADRAFSKLAYSRFEHQMESIVKTASNNMSMYAYRHNHERSRTARYVGYRKNKIFPKELAHLKEDHEDGMAYLDSQIRKGVQEAIQVDKLSMIGINSIVQDMEALSKNIIDSCTNGEMKTAMRDLMHEKITLAYEEIQSNAIDSIFEEEIHYQDRQSSFQKKLQAILERRAKARARRAQETAASENNLKDQAPKGTGLAVNGEDC</sequence>
<dbReference type="AlphaFoldDB" id="A5DG96"/>
<dbReference type="KEGG" id="pgu:PGUG_02297"/>
<evidence type="ECO:0000256" key="1">
    <source>
        <dbReference type="SAM" id="MobiDB-lite"/>
    </source>
</evidence>
<feature type="region of interest" description="Disordered" evidence="1">
    <location>
        <begin position="251"/>
        <end position="282"/>
    </location>
</feature>
<organism evidence="2 3">
    <name type="scientific">Meyerozyma guilliermondii (strain ATCC 6260 / CBS 566 / DSM 6381 / JCM 1539 / NBRC 10279 / NRRL Y-324)</name>
    <name type="common">Yeast</name>
    <name type="synonym">Candida guilliermondii</name>
    <dbReference type="NCBI Taxonomy" id="294746"/>
    <lineage>
        <taxon>Eukaryota</taxon>
        <taxon>Fungi</taxon>
        <taxon>Dikarya</taxon>
        <taxon>Ascomycota</taxon>
        <taxon>Saccharomycotina</taxon>
        <taxon>Pichiomycetes</taxon>
        <taxon>Debaryomycetaceae</taxon>
        <taxon>Meyerozyma</taxon>
    </lineage>
</organism>
<dbReference type="InParanoid" id="A5DG96"/>
<evidence type="ECO:0000313" key="2">
    <source>
        <dbReference type="EMBL" id="EDK38199.2"/>
    </source>
</evidence>
<evidence type="ECO:0000313" key="3">
    <source>
        <dbReference type="Proteomes" id="UP000001997"/>
    </source>
</evidence>
<dbReference type="GeneID" id="5126980"/>
<proteinExistence type="predicted"/>
<reference evidence="2 3" key="1">
    <citation type="journal article" date="2009" name="Nature">
        <title>Evolution of pathogenicity and sexual reproduction in eight Candida genomes.</title>
        <authorList>
            <person name="Butler G."/>
            <person name="Rasmussen M.D."/>
            <person name="Lin M.F."/>
            <person name="Santos M.A."/>
            <person name="Sakthikumar S."/>
            <person name="Munro C.A."/>
            <person name="Rheinbay E."/>
            <person name="Grabherr M."/>
            <person name="Forche A."/>
            <person name="Reedy J.L."/>
            <person name="Agrafioti I."/>
            <person name="Arnaud M.B."/>
            <person name="Bates S."/>
            <person name="Brown A.J."/>
            <person name="Brunke S."/>
            <person name="Costanzo M.C."/>
            <person name="Fitzpatrick D.A."/>
            <person name="de Groot P.W."/>
            <person name="Harris D."/>
            <person name="Hoyer L.L."/>
            <person name="Hube B."/>
            <person name="Klis F.M."/>
            <person name="Kodira C."/>
            <person name="Lennard N."/>
            <person name="Logue M.E."/>
            <person name="Martin R."/>
            <person name="Neiman A.M."/>
            <person name="Nikolaou E."/>
            <person name="Quail M.A."/>
            <person name="Quinn J."/>
            <person name="Santos M.C."/>
            <person name="Schmitzberger F.F."/>
            <person name="Sherlock G."/>
            <person name="Shah P."/>
            <person name="Silverstein K.A."/>
            <person name="Skrzypek M.S."/>
            <person name="Soll D."/>
            <person name="Staggs R."/>
            <person name="Stansfield I."/>
            <person name="Stumpf M.P."/>
            <person name="Sudbery P.E."/>
            <person name="Srikantha T."/>
            <person name="Zeng Q."/>
            <person name="Berman J."/>
            <person name="Berriman M."/>
            <person name="Heitman J."/>
            <person name="Gow N.A."/>
            <person name="Lorenz M.C."/>
            <person name="Birren B.W."/>
            <person name="Kellis M."/>
            <person name="Cuomo C.A."/>
        </authorList>
    </citation>
    <scope>NUCLEOTIDE SEQUENCE [LARGE SCALE GENOMIC DNA]</scope>
    <source>
        <strain evidence="3">ATCC 6260 / CBS 566 / DSM 6381 / JCM 1539 / NBRC 10279 / NRRL Y-324</strain>
    </source>
</reference>
<dbReference type="Proteomes" id="UP000001997">
    <property type="component" value="Unassembled WGS sequence"/>
</dbReference>
<keyword evidence="3" id="KW-1185">Reference proteome</keyword>
<name>A5DG96_PICGU</name>